<dbReference type="RefSeq" id="WP_079683357.1">
    <property type="nucleotide sequence ID" value="NZ_FUYQ01000011.1"/>
</dbReference>
<dbReference type="EMBL" id="FUYQ01000011">
    <property type="protein sequence ID" value="SKB56989.1"/>
    <property type="molecule type" value="Genomic_DNA"/>
</dbReference>
<gene>
    <name evidence="3" type="ORF">SAMN05660349_01832</name>
</gene>
<dbReference type="AlphaFoldDB" id="A0A1T5CC38"/>
<comment type="similarity">
    <text evidence="1">Belongs to the complex I 30 kDa subunit family.</text>
</comment>
<sequence length="151" mass="17970">MNKDELKNYLGQNFSGYNLKESFDFPELHVPKEEILDVLKQLKEDPATAFDSLFCETAIDSNPAFELVYHITSTRYRHDLVVKTTLDDRENPVVESVYPLWMAAELYEDEIYDMFGIRFTNHPKLRRIMLTDEWVGYPLRKDYQDEYMIVK</sequence>
<organism evidence="3 4">
    <name type="scientific">Parabacteroides chartae</name>
    <dbReference type="NCBI Taxonomy" id="1037355"/>
    <lineage>
        <taxon>Bacteria</taxon>
        <taxon>Pseudomonadati</taxon>
        <taxon>Bacteroidota</taxon>
        <taxon>Bacteroidia</taxon>
        <taxon>Bacteroidales</taxon>
        <taxon>Tannerellaceae</taxon>
        <taxon>Parabacteroides</taxon>
    </lineage>
</organism>
<proteinExistence type="inferred from homology"/>
<dbReference type="SUPFAM" id="SSF143243">
    <property type="entry name" value="Nqo5-like"/>
    <property type="match status" value="1"/>
</dbReference>
<evidence type="ECO:0000313" key="4">
    <source>
        <dbReference type="Proteomes" id="UP000190852"/>
    </source>
</evidence>
<keyword evidence="4" id="KW-1185">Reference proteome</keyword>
<evidence type="ECO:0000259" key="2">
    <source>
        <dbReference type="Pfam" id="PF00329"/>
    </source>
</evidence>
<dbReference type="Proteomes" id="UP000190852">
    <property type="component" value="Unassembled WGS sequence"/>
</dbReference>
<accession>A0A1T5CC38</accession>
<dbReference type="GO" id="GO:0008137">
    <property type="term" value="F:NADH dehydrogenase (ubiquinone) activity"/>
    <property type="evidence" value="ECO:0007669"/>
    <property type="project" value="InterPro"/>
</dbReference>
<dbReference type="PANTHER" id="PTHR10884">
    <property type="entry name" value="NADH DEHYDROGENASE UBIQUINONE IRON-SULFUR PROTEIN 3"/>
    <property type="match status" value="1"/>
</dbReference>
<evidence type="ECO:0000313" key="3">
    <source>
        <dbReference type="EMBL" id="SKB56989.1"/>
    </source>
</evidence>
<dbReference type="PANTHER" id="PTHR10884:SF14">
    <property type="entry name" value="NADH DEHYDROGENASE [UBIQUINONE] IRON-SULFUR PROTEIN 3, MITOCHONDRIAL"/>
    <property type="match status" value="1"/>
</dbReference>
<dbReference type="InterPro" id="IPR037232">
    <property type="entry name" value="NADH_quin_OxRdtase_su_C/D-like"/>
</dbReference>
<dbReference type="Gene3D" id="3.30.460.80">
    <property type="entry name" value="NADH:ubiquinone oxidoreductase, 30kDa subunit"/>
    <property type="match status" value="1"/>
</dbReference>
<dbReference type="InterPro" id="IPR001268">
    <property type="entry name" value="NADH_UbQ_OxRdtase_30kDa_su"/>
</dbReference>
<feature type="domain" description="NADH:ubiquinone oxidoreductase 30kDa subunit" evidence="2">
    <location>
        <begin position="28"/>
        <end position="144"/>
    </location>
</feature>
<reference evidence="4" key="1">
    <citation type="submission" date="2017-02" db="EMBL/GenBank/DDBJ databases">
        <authorList>
            <person name="Varghese N."/>
            <person name="Submissions S."/>
        </authorList>
    </citation>
    <scope>NUCLEOTIDE SEQUENCE [LARGE SCALE GENOMIC DNA]</scope>
    <source>
        <strain evidence="4">DSM 24967</strain>
    </source>
</reference>
<evidence type="ECO:0000256" key="1">
    <source>
        <dbReference type="ARBA" id="ARBA00007569"/>
    </source>
</evidence>
<protein>
    <submittedName>
        <fullName evidence="3">NADH-quinone oxidoreductase subunit C</fullName>
    </submittedName>
</protein>
<name>A0A1T5CC38_9BACT</name>
<dbReference type="Pfam" id="PF00329">
    <property type="entry name" value="Complex1_30kDa"/>
    <property type="match status" value="1"/>
</dbReference>